<evidence type="ECO:0000256" key="2">
    <source>
        <dbReference type="ARBA" id="ARBA00010800"/>
    </source>
</evidence>
<dbReference type="PIRSF" id="PIRSF023803">
    <property type="entry name" value="Ribonuclease_P_prd"/>
    <property type="match status" value="1"/>
</dbReference>
<accession>A0ABR3GDR1</accession>
<comment type="caution">
    <text evidence="6">The sequence shown here is derived from an EMBL/GenBank/DDBJ whole genome shotgun (WGS) entry which is preliminary data.</text>
</comment>
<name>A0ABR3GDR1_9PEZI</name>
<keyword evidence="3 5" id="KW-0819">tRNA processing</keyword>
<dbReference type="InterPro" id="IPR016819">
    <property type="entry name" value="RNase_P/MRP_POP5"/>
</dbReference>
<dbReference type="GO" id="GO:0004526">
    <property type="term" value="F:ribonuclease P activity"/>
    <property type="evidence" value="ECO:0007669"/>
    <property type="project" value="UniProtKB-EC"/>
</dbReference>
<comment type="similarity">
    <text evidence="2 5">Belongs to the eukaryotic/archaeal RNase P protein component 2 family.</text>
</comment>
<dbReference type="InterPro" id="IPR002759">
    <property type="entry name" value="Pop5/Rpp14/Rnp2-like"/>
</dbReference>
<evidence type="ECO:0000256" key="1">
    <source>
        <dbReference type="ARBA" id="ARBA00004123"/>
    </source>
</evidence>
<dbReference type="Proteomes" id="UP001447188">
    <property type="component" value="Unassembled WGS sequence"/>
</dbReference>
<dbReference type="HAMAP" id="MF_00755">
    <property type="entry name" value="RNase_P_2"/>
    <property type="match status" value="1"/>
</dbReference>
<reference evidence="6 7" key="1">
    <citation type="submission" date="2024-02" db="EMBL/GenBank/DDBJ databases">
        <title>Discinaceae phylogenomics.</title>
        <authorList>
            <person name="Dirks A.C."/>
            <person name="James T.Y."/>
        </authorList>
    </citation>
    <scope>NUCLEOTIDE SEQUENCE [LARGE SCALE GENOMIC DNA]</scope>
    <source>
        <strain evidence="6 7">ACD0624</strain>
    </source>
</reference>
<keyword evidence="6" id="KW-0378">Hydrolase</keyword>
<dbReference type="Gene3D" id="3.30.70.3250">
    <property type="entry name" value="Ribonuclease P, Pop5 subunit"/>
    <property type="match status" value="1"/>
</dbReference>
<dbReference type="InterPro" id="IPR038085">
    <property type="entry name" value="Rnp2-like_sf"/>
</dbReference>
<comment type="function">
    <text evidence="5">Component of ribonuclease P, a protein complex that generates mature tRNA molecules by cleaving their 5'-ends.</text>
</comment>
<dbReference type="SUPFAM" id="SSF160350">
    <property type="entry name" value="Rnp2-like"/>
    <property type="match status" value="1"/>
</dbReference>
<sequence length="161" mass="17685">MVRYKARYLLFDILYPEEPSLSAVGPPTQGHIEFHSSSDPTITSSYLAGLIREGLAHQFGDWGAGVAGGLTVKYFSPQTSKGIVRVSRDHYRLVWTVLSLMKELKGKPIVIRVVKVGGTIKKVEKEAIRRAKLDIARFGGAAGGRAGILEVEDIEDDDMQD</sequence>
<dbReference type="EMBL" id="JBBBZM010000107">
    <property type="protein sequence ID" value="KAL0633991.1"/>
    <property type="molecule type" value="Genomic_DNA"/>
</dbReference>
<gene>
    <name evidence="6" type="primary">POP5</name>
    <name evidence="6" type="ORF">Q9L58_007092</name>
</gene>
<evidence type="ECO:0000256" key="3">
    <source>
        <dbReference type="ARBA" id="ARBA00022694"/>
    </source>
</evidence>
<comment type="catalytic activity">
    <reaction evidence="5">
        <text>Endonucleolytic cleavage of RNA, removing 5'-extranucleotides from tRNA precursor.</text>
        <dbReference type="EC" id="3.1.26.5"/>
    </reaction>
</comment>
<keyword evidence="7" id="KW-1185">Reference proteome</keyword>
<evidence type="ECO:0000313" key="7">
    <source>
        <dbReference type="Proteomes" id="UP001447188"/>
    </source>
</evidence>
<comment type="subcellular location">
    <subcellularLocation>
        <location evidence="1">Nucleus</location>
    </subcellularLocation>
</comment>
<evidence type="ECO:0000256" key="4">
    <source>
        <dbReference type="ARBA" id="ARBA00023242"/>
    </source>
</evidence>
<dbReference type="Pfam" id="PF01900">
    <property type="entry name" value="RNase_P_Rpp14"/>
    <property type="match status" value="1"/>
</dbReference>
<evidence type="ECO:0000313" key="6">
    <source>
        <dbReference type="EMBL" id="KAL0633991.1"/>
    </source>
</evidence>
<keyword evidence="4" id="KW-0539">Nucleus</keyword>
<protein>
    <recommendedName>
        <fullName evidence="5">Ribonuclease P/MRP protein subunit POP5</fullName>
        <ecNumber evidence="5">3.1.26.5</ecNumber>
    </recommendedName>
</protein>
<proteinExistence type="inferred from homology"/>
<evidence type="ECO:0000256" key="5">
    <source>
        <dbReference type="PIRNR" id="PIRNR023803"/>
    </source>
</evidence>
<dbReference type="PANTHER" id="PTHR15441">
    <property type="entry name" value="RIBONUCLEASE P PROTEIN SUBUNIT P14"/>
    <property type="match status" value="1"/>
</dbReference>
<dbReference type="PANTHER" id="PTHR15441:SF2">
    <property type="entry name" value="RIBONUCLEASE P_MRP PROTEIN SUBUNIT POP5"/>
    <property type="match status" value="1"/>
</dbReference>
<organism evidence="6 7">
    <name type="scientific">Discina gigas</name>
    <dbReference type="NCBI Taxonomy" id="1032678"/>
    <lineage>
        <taxon>Eukaryota</taxon>
        <taxon>Fungi</taxon>
        <taxon>Dikarya</taxon>
        <taxon>Ascomycota</taxon>
        <taxon>Pezizomycotina</taxon>
        <taxon>Pezizomycetes</taxon>
        <taxon>Pezizales</taxon>
        <taxon>Discinaceae</taxon>
        <taxon>Discina</taxon>
    </lineage>
</organism>
<dbReference type="EC" id="3.1.26.5" evidence="5"/>